<comment type="caution">
    <text evidence="1">The sequence shown here is derived from an EMBL/GenBank/DDBJ whole genome shotgun (WGS) entry which is preliminary data.</text>
</comment>
<keyword evidence="2" id="KW-1185">Reference proteome</keyword>
<dbReference type="AlphaFoldDB" id="A0A231H8G1"/>
<reference evidence="1 2" key="1">
    <citation type="submission" date="2017-07" db="EMBL/GenBank/DDBJ databases">
        <title>First draft Genome Sequence of Nocardia cerradoensis isolated from human infection.</title>
        <authorList>
            <person name="Carrasco G."/>
        </authorList>
    </citation>
    <scope>NUCLEOTIDE SEQUENCE [LARGE SCALE GENOMIC DNA]</scope>
    <source>
        <strain evidence="1 2">CNM20130759</strain>
    </source>
</reference>
<dbReference type="Proteomes" id="UP000215506">
    <property type="component" value="Unassembled WGS sequence"/>
</dbReference>
<evidence type="ECO:0000313" key="1">
    <source>
        <dbReference type="EMBL" id="OXR45125.1"/>
    </source>
</evidence>
<dbReference type="Pfam" id="PF13459">
    <property type="entry name" value="Fer4_15"/>
    <property type="match status" value="1"/>
</dbReference>
<gene>
    <name evidence="1" type="ORF">B7C42_03082</name>
</gene>
<dbReference type="SUPFAM" id="SSF54862">
    <property type="entry name" value="4Fe-4S ferredoxins"/>
    <property type="match status" value="1"/>
</dbReference>
<evidence type="ECO:0000313" key="2">
    <source>
        <dbReference type="Proteomes" id="UP000215506"/>
    </source>
</evidence>
<evidence type="ECO:0008006" key="3">
    <source>
        <dbReference type="Google" id="ProtNLM"/>
    </source>
</evidence>
<dbReference type="RefSeq" id="WP_039780058.1">
    <property type="nucleotide sequence ID" value="NZ_JAAXOR010000002.1"/>
</dbReference>
<dbReference type="EMBL" id="NGAF01000005">
    <property type="protein sequence ID" value="OXR45125.1"/>
    <property type="molecule type" value="Genomic_DNA"/>
</dbReference>
<sequence>MSLTTRVLGIARPPSGVLAVDRIACTGHGICAHVLPEQIVLDEWGYPVLTDAEPDPALATEAIGLCPAAALRWVRLPVS</sequence>
<proteinExistence type="predicted"/>
<organism evidence="1 2">
    <name type="scientific">Nocardia cerradoensis</name>
    <dbReference type="NCBI Taxonomy" id="85688"/>
    <lineage>
        <taxon>Bacteria</taxon>
        <taxon>Bacillati</taxon>
        <taxon>Actinomycetota</taxon>
        <taxon>Actinomycetes</taxon>
        <taxon>Mycobacteriales</taxon>
        <taxon>Nocardiaceae</taxon>
        <taxon>Nocardia</taxon>
    </lineage>
</organism>
<accession>A0A231H8G1</accession>
<protein>
    <recommendedName>
        <fullName evidence="3">Ferredoxin</fullName>
    </recommendedName>
</protein>
<dbReference type="Gene3D" id="3.30.70.20">
    <property type="match status" value="1"/>
</dbReference>
<name>A0A231H8G1_9NOCA</name>